<comment type="caution">
    <text evidence="2">The sequence shown here is derived from an EMBL/GenBank/DDBJ whole genome shotgun (WGS) entry which is preliminary data.</text>
</comment>
<proteinExistence type="predicted"/>
<evidence type="ECO:0000313" key="3">
    <source>
        <dbReference type="Proteomes" id="UP000324104"/>
    </source>
</evidence>
<evidence type="ECO:0000313" key="2">
    <source>
        <dbReference type="EMBL" id="TYT63334.1"/>
    </source>
</evidence>
<evidence type="ECO:0000256" key="1">
    <source>
        <dbReference type="SAM" id="MobiDB-lite"/>
    </source>
</evidence>
<dbReference type="EMBL" id="VTAW01000003">
    <property type="protein sequence ID" value="TYT63334.1"/>
    <property type="molecule type" value="Genomic_DNA"/>
</dbReference>
<organism evidence="2 3">
    <name type="scientific">Natrialba swarupiae</name>
    <dbReference type="NCBI Taxonomy" id="2448032"/>
    <lineage>
        <taxon>Archaea</taxon>
        <taxon>Methanobacteriati</taxon>
        <taxon>Methanobacteriota</taxon>
        <taxon>Stenosarchaea group</taxon>
        <taxon>Halobacteria</taxon>
        <taxon>Halobacteriales</taxon>
        <taxon>Natrialbaceae</taxon>
        <taxon>Natrialba</taxon>
    </lineage>
</organism>
<protein>
    <submittedName>
        <fullName evidence="2">Uncharacterized protein</fullName>
    </submittedName>
</protein>
<accession>A0A5D5AQK0</accession>
<gene>
    <name evidence="2" type="ORF">FYC77_04490</name>
</gene>
<reference evidence="2 3" key="1">
    <citation type="submission" date="2019-08" db="EMBL/GenBank/DDBJ databases">
        <title>Archaea genome.</title>
        <authorList>
            <person name="Kajale S."/>
            <person name="Shouche Y."/>
            <person name="Deshpande N."/>
            <person name="Sharma A."/>
        </authorList>
    </citation>
    <scope>NUCLEOTIDE SEQUENCE [LARGE SCALE GENOMIC DNA]</scope>
    <source>
        <strain evidence="2 3">ESP3B_9</strain>
    </source>
</reference>
<name>A0A5D5AQK0_9EURY</name>
<keyword evidence="3" id="KW-1185">Reference proteome</keyword>
<dbReference type="AlphaFoldDB" id="A0A5D5AQK0"/>
<dbReference type="Proteomes" id="UP000324104">
    <property type="component" value="Unassembled WGS sequence"/>
</dbReference>
<dbReference type="RefSeq" id="WP_149080310.1">
    <property type="nucleotide sequence ID" value="NZ_VTAW01000003.1"/>
</dbReference>
<sequence>MDCSPIVDDSRDGQDDPTDSFDLEYFDRIRVGVTRGEYDLGIGPPREYPARGDVSVRPDAGGDGLVLLSTDAMAGDYGTGHADVALTLEESRTLRDLLDEAVRCVPARSRLSSN</sequence>
<feature type="region of interest" description="Disordered" evidence="1">
    <location>
        <begin position="1"/>
        <end position="20"/>
    </location>
</feature>